<sequence length="340" mass="38827">MQEEIMKGYKAGVNLGGWISQCDLTPERIARFIAKEDIARIASWKLDHVRLPFDYPVLEEVSGVDGFAVIDTLIGWCKDCGLNVVLDMHHAPGYVFDRDDKRLFTDAAVQDHFFSIWEKFAGRYKSEGTNLLFELMNEITDPHGDTWNRIARTAIEKIHAIDPKRFILLGGPYYNSAAGLDLLEVWDDERILYNFHFYEPFLFTHQRAGWSWLKNTDIRQPYPGKIEGVDQIKKVLPKNDDFANHSNEKGEIDRDFVLKKMAPAINFARRTGKTLYCGEYGAIDLADMDSRVNWLRDVTALFNEHNIGRAYWSYKGMNFSSIDSQGNPVSAALVSAIASV</sequence>
<keyword evidence="4" id="KW-0119">Carbohydrate metabolism</keyword>
<keyword evidence="3" id="KW-0136">Cellulose degradation</keyword>
<dbReference type="AlphaFoldDB" id="A0A806K0B9"/>
<dbReference type="GO" id="GO:0005576">
    <property type="term" value="C:extracellular region"/>
    <property type="evidence" value="ECO:0007669"/>
    <property type="project" value="TreeGrafter"/>
</dbReference>
<accession>A0A806K0B9</accession>
<evidence type="ECO:0000256" key="4">
    <source>
        <dbReference type="ARBA" id="ARBA00023277"/>
    </source>
</evidence>
<dbReference type="GO" id="GO:0009986">
    <property type="term" value="C:cell surface"/>
    <property type="evidence" value="ECO:0007669"/>
    <property type="project" value="TreeGrafter"/>
</dbReference>
<dbReference type="GO" id="GO:0008422">
    <property type="term" value="F:beta-glucosidase activity"/>
    <property type="evidence" value="ECO:0007669"/>
    <property type="project" value="TreeGrafter"/>
</dbReference>
<dbReference type="InterPro" id="IPR050386">
    <property type="entry name" value="Glycosyl_hydrolase_5"/>
</dbReference>
<dbReference type="GO" id="GO:0008810">
    <property type="term" value="F:cellulase activity"/>
    <property type="evidence" value="ECO:0007669"/>
    <property type="project" value="UniProtKB-EC"/>
</dbReference>
<dbReference type="EC" id="3.2.1.4" evidence="9"/>
<protein>
    <submittedName>
        <fullName evidence="9">Endoglucanase C (EgC) (Endo-1,4-beta-glucanase C) (Cellulase C)</fullName>
        <ecNumber evidence="9">3.2.1.4</ecNumber>
    </submittedName>
</protein>
<evidence type="ECO:0000259" key="8">
    <source>
        <dbReference type="Pfam" id="PF00150"/>
    </source>
</evidence>
<evidence type="ECO:0000256" key="3">
    <source>
        <dbReference type="ARBA" id="ARBA00023001"/>
    </source>
</evidence>
<dbReference type="InterPro" id="IPR001547">
    <property type="entry name" value="Glyco_hydro_5"/>
</dbReference>
<proteinExistence type="inferred from homology"/>
<evidence type="ECO:0000256" key="7">
    <source>
        <dbReference type="RuleBase" id="RU361153"/>
    </source>
</evidence>
<dbReference type="EMBL" id="JQ844220">
    <property type="protein sequence ID" value="AGS53072.1"/>
    <property type="molecule type" value="Genomic_DNA"/>
</dbReference>
<keyword evidence="5 7" id="KW-0326">Glycosidase</keyword>
<keyword evidence="2 7" id="KW-0378">Hydrolase</keyword>
<dbReference type="SUPFAM" id="SSF51445">
    <property type="entry name" value="(Trans)glycosidases"/>
    <property type="match status" value="1"/>
</dbReference>
<dbReference type="Pfam" id="PF00150">
    <property type="entry name" value="Cellulase"/>
    <property type="match status" value="1"/>
</dbReference>
<dbReference type="Gene3D" id="3.20.20.80">
    <property type="entry name" value="Glycosidases"/>
    <property type="match status" value="1"/>
</dbReference>
<comment type="similarity">
    <text evidence="1 7">Belongs to the glycosyl hydrolase 5 (cellulase A) family.</text>
</comment>
<evidence type="ECO:0000256" key="5">
    <source>
        <dbReference type="ARBA" id="ARBA00023295"/>
    </source>
</evidence>
<dbReference type="PANTHER" id="PTHR31297:SF41">
    <property type="entry name" value="ENDOGLUCANASE, PUTATIVE (AFU_ORTHOLOGUE AFUA_5G01830)-RELATED"/>
    <property type="match status" value="1"/>
</dbReference>
<organism evidence="9">
    <name type="scientific">uncultured bacterium contig00033</name>
    <dbReference type="NCBI Taxonomy" id="1181522"/>
    <lineage>
        <taxon>Bacteria</taxon>
        <taxon>environmental samples</taxon>
    </lineage>
</organism>
<dbReference type="PANTHER" id="PTHR31297">
    <property type="entry name" value="GLUCAN ENDO-1,6-BETA-GLUCOSIDASE B"/>
    <property type="match status" value="1"/>
</dbReference>
<dbReference type="GO" id="GO:0030245">
    <property type="term" value="P:cellulose catabolic process"/>
    <property type="evidence" value="ECO:0007669"/>
    <property type="project" value="UniProtKB-KW"/>
</dbReference>
<reference evidence="9" key="1">
    <citation type="submission" date="2012-03" db="EMBL/GenBank/DDBJ databases">
        <title>Functional metagenomics reveals considerable lignocellulase gene clusters in the gut microbiome of a wood-feeding higher termite.</title>
        <authorList>
            <person name="Liu N."/>
        </authorList>
    </citation>
    <scope>NUCLEOTIDE SEQUENCE</scope>
</reference>
<evidence type="ECO:0000313" key="9">
    <source>
        <dbReference type="EMBL" id="AGS53072.1"/>
    </source>
</evidence>
<evidence type="ECO:0000256" key="1">
    <source>
        <dbReference type="ARBA" id="ARBA00005641"/>
    </source>
</evidence>
<evidence type="ECO:0000256" key="2">
    <source>
        <dbReference type="ARBA" id="ARBA00022801"/>
    </source>
</evidence>
<name>A0A806K0B9_9BACT</name>
<evidence type="ECO:0000256" key="6">
    <source>
        <dbReference type="ARBA" id="ARBA00023326"/>
    </source>
</evidence>
<keyword evidence="6" id="KW-0624">Polysaccharide degradation</keyword>
<feature type="domain" description="Glycoside hydrolase family 5" evidence="8">
    <location>
        <begin position="33"/>
        <end position="316"/>
    </location>
</feature>
<dbReference type="InterPro" id="IPR017853">
    <property type="entry name" value="GH"/>
</dbReference>